<feature type="chain" id="PRO_5045587000" evidence="1">
    <location>
        <begin position="20"/>
        <end position="365"/>
    </location>
</feature>
<keyword evidence="3" id="KW-1185">Reference proteome</keyword>
<feature type="signal peptide" evidence="1">
    <location>
        <begin position="1"/>
        <end position="19"/>
    </location>
</feature>
<dbReference type="Proteomes" id="UP001500021">
    <property type="component" value="Unassembled WGS sequence"/>
</dbReference>
<accession>A0ABN1L9I3</accession>
<dbReference type="EMBL" id="BAAAFA010000009">
    <property type="protein sequence ID" value="GAA0821026.1"/>
    <property type="molecule type" value="Genomic_DNA"/>
</dbReference>
<evidence type="ECO:0000256" key="1">
    <source>
        <dbReference type="SAM" id="SignalP"/>
    </source>
</evidence>
<dbReference type="RefSeq" id="WP_343818160.1">
    <property type="nucleotide sequence ID" value="NZ_BAAAFA010000009.1"/>
</dbReference>
<comment type="caution">
    <text evidence="2">The sequence shown here is derived from an EMBL/GenBank/DDBJ whole genome shotgun (WGS) entry which is preliminary data.</text>
</comment>
<name>A0ABN1L9I3_9GAMM</name>
<evidence type="ECO:0000313" key="2">
    <source>
        <dbReference type="EMBL" id="GAA0821026.1"/>
    </source>
</evidence>
<proteinExistence type="predicted"/>
<keyword evidence="1" id="KW-0732">Signal</keyword>
<protein>
    <submittedName>
        <fullName evidence="2">Uncharacterized protein</fullName>
    </submittedName>
</protein>
<sequence length="365" mass="39664">MIKKILFTTFILLSTQTLAKNLPLYSCDSCNSAKSVSLAKELAPPLQCHSNTKPGEITEIGDEVCYATNKILFIANPLTKQAYKYQVDSDTNGYNKVITVHPLTISADEQELIDAFYKIDAQYRKAANTMVDVGVNASLSISTLSNQASATSDNHFFNLSNETASSDSCRSHPTNYFTPRGEHKVEERLNAEIANKIGNADWTESWQDTTISGLGLTIGRGTFGIDVKFTKNTTGVFATMLYGSRHNLLNFEVTYHGDYYLDGVRNLNLSFKLLRGSSSIDGIRLKTLFPESGGSLDLSHTGVTNCLLDYIESIAVKIEYNNPSSGQPGGTPGGGGGASGGFCTRTVHTRAGNRNQVFIFASPCQ</sequence>
<reference evidence="2 3" key="1">
    <citation type="journal article" date="2019" name="Int. J. Syst. Evol. Microbiol.">
        <title>The Global Catalogue of Microorganisms (GCM) 10K type strain sequencing project: providing services to taxonomists for standard genome sequencing and annotation.</title>
        <authorList>
            <consortium name="The Broad Institute Genomics Platform"/>
            <consortium name="The Broad Institute Genome Sequencing Center for Infectious Disease"/>
            <person name="Wu L."/>
            <person name="Ma J."/>
        </authorList>
    </citation>
    <scope>NUCLEOTIDE SEQUENCE [LARGE SCALE GENOMIC DNA]</scope>
    <source>
        <strain evidence="2 3">JCM 15608</strain>
    </source>
</reference>
<gene>
    <name evidence="2" type="ORF">GCM10009111_27380</name>
</gene>
<organism evidence="2 3">
    <name type="scientific">Colwellia asteriadis</name>
    <dbReference type="NCBI Taxonomy" id="517723"/>
    <lineage>
        <taxon>Bacteria</taxon>
        <taxon>Pseudomonadati</taxon>
        <taxon>Pseudomonadota</taxon>
        <taxon>Gammaproteobacteria</taxon>
        <taxon>Alteromonadales</taxon>
        <taxon>Colwelliaceae</taxon>
        <taxon>Colwellia</taxon>
    </lineage>
</organism>
<evidence type="ECO:0000313" key="3">
    <source>
        <dbReference type="Proteomes" id="UP001500021"/>
    </source>
</evidence>